<proteinExistence type="predicted"/>
<dbReference type="EMBL" id="CP003167">
    <property type="protein sequence ID" value="AGB01886.1"/>
    <property type="molecule type" value="Genomic_DNA"/>
</dbReference>
<reference evidence="2" key="1">
    <citation type="submission" date="2011-12" db="EMBL/GenBank/DDBJ databases">
        <title>Complete sequence of Methanoregula formicicum SMSP.</title>
        <authorList>
            <person name="Lucas S."/>
            <person name="Han J."/>
            <person name="Lapidus A."/>
            <person name="Cheng J.-F."/>
            <person name="Goodwin L."/>
            <person name="Pitluck S."/>
            <person name="Peters L."/>
            <person name="Ovchinnikova G."/>
            <person name="Teshima H."/>
            <person name="Detter J.C."/>
            <person name="Han C."/>
            <person name="Tapia R."/>
            <person name="Land M."/>
            <person name="Hauser L."/>
            <person name="Kyrpides N."/>
            <person name="Ivanova N."/>
            <person name="Pagani I."/>
            <person name="Imachi H."/>
            <person name="Tamaki H."/>
            <person name="Sekiguchi Y."/>
            <person name="Kamagata Y."/>
            <person name="Cadillo-Quiroz H."/>
            <person name="Zinder S."/>
            <person name="Liu W.-T."/>
            <person name="Woyke T."/>
        </authorList>
    </citation>
    <scope>NUCLEOTIDE SEQUENCE [LARGE SCALE GENOMIC DNA]</scope>
    <source>
        <strain evidence="2">DSM 22288 / NBRC 105244 / SMSP</strain>
    </source>
</reference>
<reference evidence="1 2" key="2">
    <citation type="journal article" date="2014" name="Genome Announc.">
        <title>Complete Genome Sequence of Methanoregula formicica SMSPT, a Mesophilic Hydrogenotrophic Methanogen Isolated from a Methanogenic Upflow Anaerobic Sludge Blanket Reactor.</title>
        <authorList>
            <person name="Yamamoto K."/>
            <person name="Tamaki H."/>
            <person name="Cadillo-Quiroz H."/>
            <person name="Imachi H."/>
            <person name="Kyrpides N."/>
            <person name="Woyke T."/>
            <person name="Goodwin L."/>
            <person name="Zinder S.H."/>
            <person name="Kamagata Y."/>
            <person name="Liu W.T."/>
        </authorList>
    </citation>
    <scope>NUCLEOTIDE SEQUENCE [LARGE SCALE GENOMIC DNA]</scope>
    <source>
        <strain evidence="2">DSM 22288 / NBRC 105244 / SMSP</strain>
    </source>
</reference>
<name>L0HDL4_METFS</name>
<evidence type="ECO:0000313" key="2">
    <source>
        <dbReference type="Proteomes" id="UP000010824"/>
    </source>
</evidence>
<gene>
    <name evidence="1" type="ordered locus">Metfor_0828</name>
</gene>
<dbReference type="HOGENOM" id="CLU_2613622_0_0_2"/>
<evidence type="ECO:0000313" key="1">
    <source>
        <dbReference type="EMBL" id="AGB01886.1"/>
    </source>
</evidence>
<dbReference type="Proteomes" id="UP000010824">
    <property type="component" value="Chromosome"/>
</dbReference>
<dbReference type="InParanoid" id="L0HDL4"/>
<dbReference type="AlphaFoldDB" id="L0HDL4"/>
<dbReference type="STRING" id="593750.Metfor_0828"/>
<sequence precursor="true">MYVAGIIPCRHGVGRLCGVPGVWRAKKETVCHSTIVYGVPFRLNQVCTKRRANPFLKPHIGQLANKMPFIDQDLFSRD</sequence>
<accession>L0HDL4</accession>
<keyword evidence="2" id="KW-1185">Reference proteome</keyword>
<organism evidence="1 2">
    <name type="scientific">Methanoregula formicica (strain DSM 22288 / NBRC 105244 / SMSP)</name>
    <dbReference type="NCBI Taxonomy" id="593750"/>
    <lineage>
        <taxon>Archaea</taxon>
        <taxon>Methanobacteriati</taxon>
        <taxon>Methanobacteriota</taxon>
        <taxon>Stenosarchaea group</taxon>
        <taxon>Methanomicrobia</taxon>
        <taxon>Methanomicrobiales</taxon>
        <taxon>Methanoregulaceae</taxon>
        <taxon>Methanoregula</taxon>
    </lineage>
</organism>
<protein>
    <submittedName>
        <fullName evidence="1">Uncharacterized protein</fullName>
    </submittedName>
</protein>
<dbReference type="KEGG" id="mfo:Metfor_0828"/>